<keyword evidence="2" id="KW-1185">Reference proteome</keyword>
<protein>
    <submittedName>
        <fullName evidence="1">Uncharacterized protein</fullName>
    </submittedName>
</protein>
<evidence type="ECO:0000313" key="2">
    <source>
        <dbReference type="Proteomes" id="UP000309997"/>
    </source>
</evidence>
<reference evidence="1 2" key="1">
    <citation type="journal article" date="2024" name="Plant Biotechnol. J.">
        <title>Genome and CRISPR/Cas9 system of a widespread forest tree (Populus alba) in the world.</title>
        <authorList>
            <person name="Liu Y.J."/>
            <person name="Jiang P.F."/>
            <person name="Han X.M."/>
            <person name="Li X.Y."/>
            <person name="Wang H.M."/>
            <person name="Wang Y.J."/>
            <person name="Wang X.X."/>
            <person name="Zeng Q.Y."/>
        </authorList>
    </citation>
    <scope>NUCLEOTIDE SEQUENCE [LARGE SCALE GENOMIC DNA]</scope>
    <source>
        <strain evidence="2">cv. PAL-ZL1</strain>
    </source>
</reference>
<name>A0ACC4AK75_POPAL</name>
<comment type="caution">
    <text evidence="1">The sequence shown here is derived from an EMBL/GenBank/DDBJ whole genome shotgun (WGS) entry which is preliminary data.</text>
</comment>
<sequence>MIGAAATIEAVAASEATCGQRLFAAVAAAARVAHATPSTRKTIVAKQTRPVAVSGAVEGEVGGSSVVDNGTALSVNATF</sequence>
<dbReference type="Proteomes" id="UP000309997">
    <property type="component" value="Unassembled WGS sequence"/>
</dbReference>
<organism evidence="1 2">
    <name type="scientific">Populus alba</name>
    <name type="common">White poplar</name>
    <dbReference type="NCBI Taxonomy" id="43335"/>
    <lineage>
        <taxon>Eukaryota</taxon>
        <taxon>Viridiplantae</taxon>
        <taxon>Streptophyta</taxon>
        <taxon>Embryophyta</taxon>
        <taxon>Tracheophyta</taxon>
        <taxon>Spermatophyta</taxon>
        <taxon>Magnoliopsida</taxon>
        <taxon>eudicotyledons</taxon>
        <taxon>Gunneridae</taxon>
        <taxon>Pentapetalae</taxon>
        <taxon>rosids</taxon>
        <taxon>fabids</taxon>
        <taxon>Malpighiales</taxon>
        <taxon>Salicaceae</taxon>
        <taxon>Saliceae</taxon>
        <taxon>Populus</taxon>
    </lineage>
</organism>
<proteinExistence type="predicted"/>
<accession>A0ACC4AK75</accession>
<gene>
    <name evidence="1" type="ORF">D5086_032018</name>
</gene>
<dbReference type="EMBL" id="RCHU02000018">
    <property type="protein sequence ID" value="KAL3566603.1"/>
    <property type="molecule type" value="Genomic_DNA"/>
</dbReference>
<evidence type="ECO:0000313" key="1">
    <source>
        <dbReference type="EMBL" id="KAL3566603.1"/>
    </source>
</evidence>